<evidence type="ECO:0000313" key="1">
    <source>
        <dbReference type="EMBL" id="AHY25453.1"/>
    </source>
</evidence>
<gene>
    <name evidence="1" type="ORF">PS2_214</name>
</gene>
<organism evidence="1 2">
    <name type="scientific">Serratia phage PS2</name>
    <dbReference type="NCBI Taxonomy" id="1481112"/>
    <lineage>
        <taxon>Viruses</taxon>
        <taxon>Duplodnaviria</taxon>
        <taxon>Heunggongvirae</taxon>
        <taxon>Uroviricota</taxon>
        <taxon>Caudoviricetes</taxon>
        <taxon>Muldoonvirus</taxon>
        <taxon>Muldoonvirus PS2</taxon>
    </lineage>
</organism>
<accession>A0A023W5V8</accession>
<dbReference type="EMBL" id="KJ025957">
    <property type="protein sequence ID" value="AHY25453.1"/>
    <property type="molecule type" value="Genomic_DNA"/>
</dbReference>
<dbReference type="GeneID" id="19485088"/>
<dbReference type="KEGG" id="vg:19485088"/>
<proteinExistence type="predicted"/>
<dbReference type="Proteomes" id="UP000024445">
    <property type="component" value="Segment"/>
</dbReference>
<evidence type="ECO:0000313" key="2">
    <source>
        <dbReference type="Proteomes" id="UP000024445"/>
    </source>
</evidence>
<keyword evidence="2" id="KW-1185">Reference proteome</keyword>
<reference evidence="1 2" key="1">
    <citation type="submission" date="2014-01" db="EMBL/GenBank/DDBJ databases">
        <authorList>
            <person name="Zhang G."/>
            <person name="Jin J."/>
            <person name="Li Z.J."/>
            <person name="Wang S.W."/>
            <person name="Chen S.J."/>
            <person name="Wang S.M."/>
            <person name="Wang X.T."/>
            <person name="Li Y.H."/>
            <person name="Wang J."/>
            <person name="Yang C.K."/>
            <person name="Wang L."/>
        </authorList>
    </citation>
    <scope>NUCLEOTIDE SEQUENCE [LARGE SCALE GENOMIC DNA]</scope>
</reference>
<sequence length="92" mass="10663">MEHAEIVEDLKKYVTTYADIHEIDFVEFVRHCNIIHKVSCTGLVFDVLESIDDEFKQLPDVVKMSMVSFALQYNADIDRRTIQAIVRTLCAK</sequence>
<dbReference type="RefSeq" id="YP_009030261.1">
    <property type="nucleotide sequence ID" value="NC_024121.1"/>
</dbReference>
<protein>
    <submittedName>
        <fullName evidence="1">Uncharacterized protein</fullName>
    </submittedName>
</protein>
<name>A0A023W5V8_9CAUD</name>